<dbReference type="Proteomes" id="UP000198728">
    <property type="component" value="Unassembled WGS sequence"/>
</dbReference>
<comment type="subcellular location">
    <subcellularLocation>
        <location evidence="9">Cytoplasm</location>
    </subcellularLocation>
</comment>
<feature type="binding site" evidence="9">
    <location>
        <begin position="206"/>
        <end position="211"/>
    </location>
    <ligand>
        <name>ATP</name>
        <dbReference type="ChEBI" id="CHEBI:30616"/>
    </ligand>
</feature>
<feature type="binding site" evidence="9">
    <location>
        <position position="240"/>
    </location>
    <ligand>
        <name>substrate</name>
    </ligand>
</feature>
<reference evidence="11 12" key="1">
    <citation type="submission" date="2016-10" db="EMBL/GenBank/DDBJ databases">
        <authorList>
            <person name="de Groot N.N."/>
        </authorList>
    </citation>
    <scope>NUCLEOTIDE SEQUENCE [LARGE SCALE GENOMIC DNA]</scope>
    <source>
        <strain evidence="11 12">DSM 19548</strain>
    </source>
</reference>
<evidence type="ECO:0000256" key="4">
    <source>
        <dbReference type="ARBA" id="ARBA00022777"/>
    </source>
</evidence>
<evidence type="ECO:0000313" key="11">
    <source>
        <dbReference type="EMBL" id="SFC80525.1"/>
    </source>
</evidence>
<dbReference type="GO" id="GO:0019303">
    <property type="term" value="P:D-ribose catabolic process"/>
    <property type="evidence" value="ECO:0007669"/>
    <property type="project" value="UniProtKB-UniRule"/>
</dbReference>
<dbReference type="OrthoDB" id="9775849at2"/>
<feature type="binding site" evidence="9">
    <location>
        <position position="236"/>
    </location>
    <ligand>
        <name>K(+)</name>
        <dbReference type="ChEBI" id="CHEBI:29103"/>
    </ligand>
</feature>
<evidence type="ECO:0000256" key="7">
    <source>
        <dbReference type="ARBA" id="ARBA00022958"/>
    </source>
</evidence>
<evidence type="ECO:0000313" key="12">
    <source>
        <dbReference type="Proteomes" id="UP000198728"/>
    </source>
</evidence>
<comment type="pathway">
    <text evidence="9">Carbohydrate metabolism; D-ribose degradation; D-ribose 5-phosphate from beta-D-ribopyranose: step 2/2.</text>
</comment>
<feature type="binding site" evidence="9">
    <location>
        <position position="275"/>
    </location>
    <ligand>
        <name>K(+)</name>
        <dbReference type="ChEBI" id="CHEBI:29103"/>
    </ligand>
</feature>
<evidence type="ECO:0000259" key="10">
    <source>
        <dbReference type="Pfam" id="PF00294"/>
    </source>
</evidence>
<keyword evidence="5 9" id="KW-0067">ATP-binding</keyword>
<keyword evidence="9" id="KW-0963">Cytoplasm</keyword>
<dbReference type="Gene3D" id="3.40.1190.20">
    <property type="match status" value="1"/>
</dbReference>
<evidence type="ECO:0000256" key="6">
    <source>
        <dbReference type="ARBA" id="ARBA00022842"/>
    </source>
</evidence>
<proteinExistence type="inferred from homology"/>
<dbReference type="STRING" id="441112.SAMN04488094_109161"/>
<comment type="function">
    <text evidence="9">Catalyzes the phosphorylation of ribose at O-5 in a reaction requiring ATP and magnesium. The resulting D-ribose-5-phosphate can then be used either for sythesis of nucleotides, histidine, and tryptophan, or as a component of the pentose phosphate pathway.</text>
</comment>
<dbReference type="Pfam" id="PF00294">
    <property type="entry name" value="PfkB"/>
    <property type="match status" value="1"/>
</dbReference>
<evidence type="ECO:0000256" key="3">
    <source>
        <dbReference type="ARBA" id="ARBA00022741"/>
    </source>
</evidence>
<feature type="active site" description="Proton acceptor" evidence="9">
    <location>
        <position position="240"/>
    </location>
</feature>
<dbReference type="EMBL" id="FOLG01000009">
    <property type="protein sequence ID" value="SFC80525.1"/>
    <property type="molecule type" value="Genomic_DNA"/>
</dbReference>
<accession>A0A1I1M5M2</accession>
<dbReference type="GO" id="GO:0046872">
    <property type="term" value="F:metal ion binding"/>
    <property type="evidence" value="ECO:0007669"/>
    <property type="project" value="UniProtKB-KW"/>
</dbReference>
<comment type="subunit">
    <text evidence="9">Homodimer.</text>
</comment>
<dbReference type="InterPro" id="IPR011877">
    <property type="entry name" value="Ribokinase"/>
</dbReference>
<feature type="binding site" evidence="9">
    <location>
        <position position="137"/>
    </location>
    <ligand>
        <name>substrate</name>
    </ligand>
</feature>
<keyword evidence="12" id="KW-1185">Reference proteome</keyword>
<keyword evidence="8 9" id="KW-0119">Carbohydrate metabolism</keyword>
<dbReference type="UniPathway" id="UPA00916">
    <property type="reaction ID" value="UER00889"/>
</dbReference>
<name>A0A1I1M5M2_9RHOB</name>
<keyword evidence="4 9" id="KW-0418">Kinase</keyword>
<feature type="binding site" evidence="9">
    <location>
        <begin position="38"/>
        <end position="42"/>
    </location>
    <ligand>
        <name>substrate</name>
    </ligand>
</feature>
<comment type="caution">
    <text evidence="9">Lacks conserved residue(s) required for the propagation of feature annotation.</text>
</comment>
<comment type="activity regulation">
    <text evidence="9">Activated by a monovalent cation that binds near, but not in, the active site. The most likely occupant of the site in vivo is potassium. Ion binding induces a conformational change that may alter substrate affinity.</text>
</comment>
<keyword evidence="3 9" id="KW-0547">Nucleotide-binding</keyword>
<dbReference type="HAMAP" id="MF_01987">
    <property type="entry name" value="Ribokinase"/>
    <property type="match status" value="1"/>
</dbReference>
<keyword evidence="6 9" id="KW-0460">Magnesium</keyword>
<dbReference type="PANTHER" id="PTHR10584:SF166">
    <property type="entry name" value="RIBOKINASE"/>
    <property type="match status" value="1"/>
</dbReference>
<dbReference type="InterPro" id="IPR002139">
    <property type="entry name" value="Ribo/fructo_kinase"/>
</dbReference>
<feature type="binding site" evidence="9">
    <location>
        <begin position="239"/>
        <end position="240"/>
    </location>
    <ligand>
        <name>ATP</name>
        <dbReference type="ChEBI" id="CHEBI:30616"/>
    </ligand>
</feature>
<sequence>MTIYNLGSINADWFYKVPRFPVEGETLAATDCKSGLGGKGANQSVAAARGGAEVCHIGGVGGESVWAVELMKSAGVDTTHVAINLAAPTGHALIFVEPGGENQIVIFAGTNRMLENGDIKAALARARSGDILMMQNETNGQEYAAKRARDRGLKVVYSAAPFDVDAVRRVLPLVDLLVLNQVEAEQVAEALGCEITNLPVPQLLVTHGAHGATWHDLDSGETLTVPAPKVVPVDTTGAGDTFIGYFCAGLDLGLPVAECLEMAVGAAALKVTREGTAEAIPAREEVHGFLADLKPLA</sequence>
<dbReference type="CDD" id="cd01174">
    <property type="entry name" value="ribokinase"/>
    <property type="match status" value="1"/>
</dbReference>
<dbReference type="EC" id="2.7.1.15" evidence="9"/>
<evidence type="ECO:0000256" key="9">
    <source>
        <dbReference type="HAMAP-Rule" id="MF_01987"/>
    </source>
</evidence>
<dbReference type="PANTHER" id="PTHR10584">
    <property type="entry name" value="SUGAR KINASE"/>
    <property type="match status" value="1"/>
</dbReference>
<dbReference type="PRINTS" id="PR00990">
    <property type="entry name" value="RIBOKINASE"/>
</dbReference>
<feature type="domain" description="Carbohydrate kinase PfkB" evidence="10">
    <location>
        <begin position="6"/>
        <end position="282"/>
    </location>
</feature>
<keyword evidence="1 9" id="KW-0808">Transferase</keyword>
<dbReference type="InterPro" id="IPR029056">
    <property type="entry name" value="Ribokinase-like"/>
</dbReference>
<dbReference type="AlphaFoldDB" id="A0A1I1M5M2"/>
<organism evidence="11 12">
    <name type="scientific">Tropicimonas isoalkanivorans</name>
    <dbReference type="NCBI Taxonomy" id="441112"/>
    <lineage>
        <taxon>Bacteria</taxon>
        <taxon>Pseudomonadati</taxon>
        <taxon>Pseudomonadota</taxon>
        <taxon>Alphaproteobacteria</taxon>
        <taxon>Rhodobacterales</taxon>
        <taxon>Roseobacteraceae</taxon>
        <taxon>Tropicimonas</taxon>
    </lineage>
</organism>
<dbReference type="GO" id="GO:0005737">
    <property type="term" value="C:cytoplasm"/>
    <property type="evidence" value="ECO:0007669"/>
    <property type="project" value="UniProtKB-SubCell"/>
</dbReference>
<feature type="binding site" evidence="9">
    <location>
        <position position="234"/>
    </location>
    <ligand>
        <name>K(+)</name>
        <dbReference type="ChEBI" id="CHEBI:29103"/>
    </ligand>
</feature>
<evidence type="ECO:0000256" key="1">
    <source>
        <dbReference type="ARBA" id="ARBA00022679"/>
    </source>
</evidence>
<evidence type="ECO:0000256" key="2">
    <source>
        <dbReference type="ARBA" id="ARBA00022723"/>
    </source>
</evidence>
<dbReference type="RefSeq" id="WP_093361535.1">
    <property type="nucleotide sequence ID" value="NZ_FOLG01000009.1"/>
</dbReference>
<feature type="binding site" evidence="9">
    <location>
        <position position="180"/>
    </location>
    <ligand>
        <name>ATP</name>
        <dbReference type="ChEBI" id="CHEBI:30616"/>
    </ligand>
</feature>
<dbReference type="GO" id="GO:0005524">
    <property type="term" value="F:ATP binding"/>
    <property type="evidence" value="ECO:0007669"/>
    <property type="project" value="UniProtKB-UniRule"/>
</dbReference>
<feature type="binding site" evidence="9">
    <location>
        <position position="273"/>
    </location>
    <ligand>
        <name>K(+)</name>
        <dbReference type="ChEBI" id="CHEBI:29103"/>
    </ligand>
</feature>
<comment type="cofactor">
    <cofactor evidence="9">
        <name>Mg(2+)</name>
        <dbReference type="ChEBI" id="CHEBI:18420"/>
    </cofactor>
    <text evidence="9">Requires a divalent cation, most likely magnesium in vivo, as an electrophilic catalyst to aid phosphoryl group transfer. It is the chelate of the metal and the nucleotide that is the actual substrate.</text>
</comment>
<dbReference type="InterPro" id="IPR011611">
    <property type="entry name" value="PfkB_dom"/>
</dbReference>
<protein>
    <recommendedName>
        <fullName evidence="9">Ribokinase</fullName>
        <shortName evidence="9">RK</shortName>
        <ecNumber evidence="9">2.7.1.15</ecNumber>
    </recommendedName>
</protein>
<comment type="catalytic activity">
    <reaction evidence="9">
        <text>D-ribose + ATP = D-ribose 5-phosphate + ADP + H(+)</text>
        <dbReference type="Rhea" id="RHEA:13697"/>
        <dbReference type="ChEBI" id="CHEBI:15378"/>
        <dbReference type="ChEBI" id="CHEBI:30616"/>
        <dbReference type="ChEBI" id="CHEBI:47013"/>
        <dbReference type="ChEBI" id="CHEBI:78346"/>
        <dbReference type="ChEBI" id="CHEBI:456216"/>
        <dbReference type="EC" id="2.7.1.15"/>
    </reaction>
</comment>
<dbReference type="GO" id="GO:0004747">
    <property type="term" value="F:ribokinase activity"/>
    <property type="evidence" value="ECO:0007669"/>
    <property type="project" value="UniProtKB-UniRule"/>
</dbReference>
<keyword evidence="7 9" id="KW-0630">Potassium</keyword>
<feature type="binding site" evidence="9">
    <location>
        <position position="270"/>
    </location>
    <ligand>
        <name>K(+)</name>
        <dbReference type="ChEBI" id="CHEBI:29103"/>
    </ligand>
</feature>
<feature type="binding site" evidence="9">
    <location>
        <begin position="10"/>
        <end position="12"/>
    </location>
    <ligand>
        <name>substrate</name>
    </ligand>
</feature>
<keyword evidence="2 9" id="KW-0479">Metal-binding</keyword>
<evidence type="ECO:0000256" key="8">
    <source>
        <dbReference type="ARBA" id="ARBA00023277"/>
    </source>
</evidence>
<comment type="similarity">
    <text evidence="9">Belongs to the carbohydrate kinase PfkB family. Ribokinase subfamily.</text>
</comment>
<evidence type="ECO:0000256" key="5">
    <source>
        <dbReference type="ARBA" id="ARBA00022840"/>
    </source>
</evidence>
<gene>
    <name evidence="9" type="primary">rbsK</name>
    <name evidence="11" type="ORF">SAMN04488094_109161</name>
</gene>
<dbReference type="SUPFAM" id="SSF53613">
    <property type="entry name" value="Ribokinase-like"/>
    <property type="match status" value="1"/>
</dbReference>